<evidence type="ECO:0000256" key="1">
    <source>
        <dbReference type="SAM" id="SignalP"/>
    </source>
</evidence>
<gene>
    <name evidence="3" type="ORF">OESDEN_08244</name>
</gene>
<organism evidence="3 4">
    <name type="scientific">Oesophagostomum dentatum</name>
    <name type="common">Nodular worm</name>
    <dbReference type="NCBI Taxonomy" id="61180"/>
    <lineage>
        <taxon>Eukaryota</taxon>
        <taxon>Metazoa</taxon>
        <taxon>Ecdysozoa</taxon>
        <taxon>Nematoda</taxon>
        <taxon>Chromadorea</taxon>
        <taxon>Rhabditida</taxon>
        <taxon>Rhabditina</taxon>
        <taxon>Rhabditomorpha</taxon>
        <taxon>Strongyloidea</taxon>
        <taxon>Strongylidae</taxon>
        <taxon>Oesophagostomum</taxon>
    </lineage>
</organism>
<keyword evidence="1" id="KW-0732">Signal</keyword>
<sequence>MWYLRALLLFSLLVHSHCQQCSEWTNGPRGTYAVFCERRNSPGAQAACEEHGANLASIHSVEEAHFIFELVRYYAVDLDEYESEFAIVGLRRDLHNRNHFYWTDGSPYDLQWPDLERKSAHDNRECTFMEIPSLHEPPPYNPYHHNGLVAKHCRDTTNIFVCKRE</sequence>
<dbReference type="PROSITE" id="PS50041">
    <property type="entry name" value="C_TYPE_LECTIN_2"/>
    <property type="match status" value="1"/>
</dbReference>
<dbReference type="PANTHER" id="PTHR22803">
    <property type="entry name" value="MANNOSE, PHOSPHOLIPASE, LECTIN RECEPTOR RELATED"/>
    <property type="match status" value="1"/>
</dbReference>
<evidence type="ECO:0000313" key="4">
    <source>
        <dbReference type="Proteomes" id="UP000053660"/>
    </source>
</evidence>
<dbReference type="Gene3D" id="3.10.100.10">
    <property type="entry name" value="Mannose-Binding Protein A, subunit A"/>
    <property type="match status" value="1"/>
</dbReference>
<proteinExistence type="predicted"/>
<accession>A0A0B1T3R3</accession>
<dbReference type="Proteomes" id="UP000053660">
    <property type="component" value="Unassembled WGS sequence"/>
</dbReference>
<dbReference type="CDD" id="cd00037">
    <property type="entry name" value="CLECT"/>
    <property type="match status" value="1"/>
</dbReference>
<dbReference type="InterPro" id="IPR016186">
    <property type="entry name" value="C-type_lectin-like/link_sf"/>
</dbReference>
<dbReference type="OrthoDB" id="5845798at2759"/>
<dbReference type="EMBL" id="KN551738">
    <property type="protein sequence ID" value="KHJ91879.1"/>
    <property type="molecule type" value="Genomic_DNA"/>
</dbReference>
<evidence type="ECO:0000259" key="2">
    <source>
        <dbReference type="PROSITE" id="PS50041"/>
    </source>
</evidence>
<dbReference type="AlphaFoldDB" id="A0A0B1T3R3"/>
<dbReference type="InterPro" id="IPR016187">
    <property type="entry name" value="CTDL_fold"/>
</dbReference>
<dbReference type="SUPFAM" id="SSF56436">
    <property type="entry name" value="C-type lectin-like"/>
    <property type="match status" value="1"/>
</dbReference>
<feature type="chain" id="PRO_5002082927" evidence="1">
    <location>
        <begin position="19"/>
        <end position="165"/>
    </location>
</feature>
<feature type="signal peptide" evidence="1">
    <location>
        <begin position="1"/>
        <end position="18"/>
    </location>
</feature>
<dbReference type="Pfam" id="PF00059">
    <property type="entry name" value="Lectin_C"/>
    <property type="match status" value="1"/>
</dbReference>
<reference evidence="3 4" key="1">
    <citation type="submission" date="2014-03" db="EMBL/GenBank/DDBJ databases">
        <title>Draft genome of the hookworm Oesophagostomum dentatum.</title>
        <authorList>
            <person name="Mitreva M."/>
        </authorList>
    </citation>
    <scope>NUCLEOTIDE SEQUENCE [LARGE SCALE GENOMIC DNA]</scope>
    <source>
        <strain evidence="3 4">OD-Hann</strain>
    </source>
</reference>
<name>A0A0B1T3R3_OESDE</name>
<evidence type="ECO:0000313" key="3">
    <source>
        <dbReference type="EMBL" id="KHJ91879.1"/>
    </source>
</evidence>
<keyword evidence="4" id="KW-1185">Reference proteome</keyword>
<protein>
    <submittedName>
        <fullName evidence="3">Lectin C-type domain protein</fullName>
    </submittedName>
</protein>
<dbReference type="InterPro" id="IPR001304">
    <property type="entry name" value="C-type_lectin-like"/>
</dbReference>
<dbReference type="InterPro" id="IPR050111">
    <property type="entry name" value="C-type_lectin/snaclec_domain"/>
</dbReference>
<feature type="domain" description="C-type lectin" evidence="2">
    <location>
        <begin position="32"/>
        <end position="129"/>
    </location>
</feature>
<dbReference type="SMART" id="SM00034">
    <property type="entry name" value="CLECT"/>
    <property type="match status" value="1"/>
</dbReference>